<accession>A0ABN7T7D0</accession>
<dbReference type="Pfam" id="PF00650">
    <property type="entry name" value="CRAL_TRIO"/>
    <property type="match status" value="1"/>
</dbReference>
<evidence type="ECO:0000313" key="6">
    <source>
        <dbReference type="Proteomes" id="UP001158576"/>
    </source>
</evidence>
<dbReference type="InterPro" id="IPR001478">
    <property type="entry name" value="PDZ"/>
</dbReference>
<dbReference type="Pfam" id="PF04707">
    <property type="entry name" value="PRELI"/>
    <property type="match status" value="1"/>
</dbReference>
<evidence type="ECO:0000259" key="1">
    <source>
        <dbReference type="PROSITE" id="PS50106"/>
    </source>
</evidence>
<dbReference type="SUPFAM" id="SSF50156">
    <property type="entry name" value="PDZ domain-like"/>
    <property type="match status" value="1"/>
</dbReference>
<dbReference type="SUPFAM" id="SSF52087">
    <property type="entry name" value="CRAL/TRIO domain"/>
    <property type="match status" value="1"/>
</dbReference>
<dbReference type="Gene3D" id="3.40.525.10">
    <property type="entry name" value="CRAL-TRIO lipid binding domain"/>
    <property type="match status" value="1"/>
</dbReference>
<evidence type="ECO:0000259" key="4">
    <source>
        <dbReference type="PROSITE" id="PS50904"/>
    </source>
</evidence>
<dbReference type="PROSITE" id="PS50106">
    <property type="entry name" value="PDZ"/>
    <property type="match status" value="1"/>
</dbReference>
<feature type="domain" description="PX" evidence="3">
    <location>
        <begin position="591"/>
        <end position="701"/>
    </location>
</feature>
<dbReference type="SMART" id="SM00228">
    <property type="entry name" value="PDZ"/>
    <property type="match status" value="1"/>
</dbReference>
<evidence type="ECO:0000259" key="3">
    <source>
        <dbReference type="PROSITE" id="PS50195"/>
    </source>
</evidence>
<dbReference type="PROSITE" id="PS50904">
    <property type="entry name" value="PRELI_MSF1"/>
    <property type="match status" value="1"/>
</dbReference>
<dbReference type="SUPFAM" id="SSF64268">
    <property type="entry name" value="PX domain"/>
    <property type="match status" value="1"/>
</dbReference>
<dbReference type="SMART" id="SM00312">
    <property type="entry name" value="PX"/>
    <property type="match status" value="1"/>
</dbReference>
<reference evidence="5 6" key="1">
    <citation type="submission" date="2021-04" db="EMBL/GenBank/DDBJ databases">
        <authorList>
            <person name="Bliznina A."/>
        </authorList>
    </citation>
    <scope>NUCLEOTIDE SEQUENCE [LARGE SCALE GENOMIC DNA]</scope>
</reference>
<gene>
    <name evidence="5" type="ORF">OKIOD_LOCUS16255</name>
</gene>
<dbReference type="Gene3D" id="2.30.42.10">
    <property type="match status" value="1"/>
</dbReference>
<dbReference type="Proteomes" id="UP001158576">
    <property type="component" value="Chromosome 2"/>
</dbReference>
<dbReference type="InterPro" id="IPR036865">
    <property type="entry name" value="CRAL-TRIO_dom_sf"/>
</dbReference>
<evidence type="ECO:0000259" key="2">
    <source>
        <dbReference type="PROSITE" id="PS50191"/>
    </source>
</evidence>
<dbReference type="Pfam" id="PF00787">
    <property type="entry name" value="PX"/>
    <property type="match status" value="1"/>
</dbReference>
<feature type="domain" description="PRELI/MSF1" evidence="4">
    <location>
        <begin position="2"/>
        <end position="173"/>
    </location>
</feature>
<dbReference type="InterPro" id="IPR036871">
    <property type="entry name" value="PX_dom_sf"/>
</dbReference>
<dbReference type="Pfam" id="PF00595">
    <property type="entry name" value="PDZ"/>
    <property type="match status" value="1"/>
</dbReference>
<protein>
    <submittedName>
        <fullName evidence="5">Oidioi.mRNA.OKI2018_I69.chr2.g7490.t1.cds</fullName>
    </submittedName>
</protein>
<dbReference type="InterPro" id="IPR006797">
    <property type="entry name" value="PRELI/MSF1_dom"/>
</dbReference>
<name>A0ABN7T7D0_OIKDI</name>
<organism evidence="5 6">
    <name type="scientific">Oikopleura dioica</name>
    <name type="common">Tunicate</name>
    <dbReference type="NCBI Taxonomy" id="34765"/>
    <lineage>
        <taxon>Eukaryota</taxon>
        <taxon>Metazoa</taxon>
        <taxon>Chordata</taxon>
        <taxon>Tunicata</taxon>
        <taxon>Appendicularia</taxon>
        <taxon>Copelata</taxon>
        <taxon>Oikopleuridae</taxon>
        <taxon>Oikopleura</taxon>
    </lineage>
</organism>
<feature type="domain" description="CRAL-TRIO" evidence="2">
    <location>
        <begin position="232"/>
        <end position="397"/>
    </location>
</feature>
<proteinExistence type="predicted"/>
<dbReference type="InterPro" id="IPR001683">
    <property type="entry name" value="PX_dom"/>
</dbReference>
<dbReference type="SMART" id="SM00516">
    <property type="entry name" value="SEC14"/>
    <property type="match status" value="1"/>
</dbReference>
<keyword evidence="6" id="KW-1185">Reference proteome</keyword>
<dbReference type="EMBL" id="OU015567">
    <property type="protein sequence ID" value="CAG5113379.1"/>
    <property type="molecule type" value="Genomic_DNA"/>
</dbReference>
<dbReference type="CDD" id="cd23070">
    <property type="entry name" value="PDZ_SNX27-like"/>
    <property type="match status" value="1"/>
</dbReference>
<dbReference type="PANTHER" id="PTHR12431">
    <property type="entry name" value="SORTING NEXIN 17 AND 27"/>
    <property type="match status" value="1"/>
</dbReference>
<dbReference type="CDD" id="cd00170">
    <property type="entry name" value="SEC14"/>
    <property type="match status" value="1"/>
</dbReference>
<sequence length="950" mass="107317">MVQDYKSPVKEYEYPFEYVMEAYQRRFGENGCPDIPIIKEMDVKEETDENGIHNILRRCRLQPEIPGMLRRMMGIDSIFFCQRNVLDRKKRTLTITAWNESFDNKVKVEETCKYWADGDNLTKFTQEAKLTISSFWGFESTVEKLMIRQYTSSMKQGKEILQKHLKQMNMEKSPVDRLKPLLPSEIKDIDNIYLERFINSRDGNVERAASAAKKFNEARKTWNVCELEKKECPQEWSNNFDGKWLGLDNEGGPVLVLPLGKIGVRTIQKSLKEEDIIREIIKLIEHRPNPHVQFSALIDCDDVCLRQGWVSRPVIDTMLKLSEVLAHLFPDSLRRVLLVRAPAPFTAVWSVVSPLIDEKTRAKVWLYSGSDNSKNLRKFLQTNAIPTWLGGEAPFDSSFGNKNKDTDSGYVKVTLPYEETVTGLPGSMVHWDVSRNEHTAITGFTVNGKTEVGDVCGAVDLDKKSDEMTTSNQAIYKEPRTVVLVKTDTGFGFNVRGQVNEGGQLKSIGGKLYGPLQHVSAVLQGGAAEKVGVRPGDRIIEVNGNRVEGATHSQVVNLIRQGGDSLSLTILSVPPGEASRLDPDDDQFYDYTDRAPLNIKIPSYSHSADGSFVQFHVHLNDELVALRRYSEFVALGAQIQRLFPDLPLPPLPGKWLFKMNASQLTKRKMGLEAWLNEVLAVRVVHNAEPVEKFLQKDGGSKQSFQRYVVLPDGSHYPVTGQTTVGDALENALKRIGLGSEWSAALQLFYRDHDGVLCRFTKPEVIPNQNEIFLRLFLLSPELLQILIEDKSFRKILLQLAAQEANPVAKERLNATQEHSGKLIEEIKDSENDLRLQEAKFPPVGCDRRAPPAKVGINLFQSQLEIVAYNGDEAEGNKIALDWADVTEFCSHKDGLAIKYKRKESEKGLKVFLVQSEIAVDVYSRIQLEKKVEEQLDSQPLPESVLRLLST</sequence>
<dbReference type="PROSITE" id="PS50191">
    <property type="entry name" value="CRAL_TRIO"/>
    <property type="match status" value="1"/>
</dbReference>
<evidence type="ECO:0000313" key="5">
    <source>
        <dbReference type="EMBL" id="CAG5113379.1"/>
    </source>
</evidence>
<dbReference type="PANTHER" id="PTHR12431:SF19">
    <property type="entry name" value="SORTING NEXIN-27"/>
    <property type="match status" value="1"/>
</dbReference>
<dbReference type="PROSITE" id="PS50195">
    <property type="entry name" value="PX"/>
    <property type="match status" value="1"/>
</dbReference>
<feature type="domain" description="PDZ" evidence="1">
    <location>
        <begin position="481"/>
        <end position="574"/>
    </location>
</feature>
<dbReference type="InterPro" id="IPR036034">
    <property type="entry name" value="PDZ_sf"/>
</dbReference>
<dbReference type="InterPro" id="IPR001251">
    <property type="entry name" value="CRAL-TRIO_dom"/>
</dbReference>
<dbReference type="Gene3D" id="3.30.1520.10">
    <property type="entry name" value="Phox-like domain"/>
    <property type="match status" value="1"/>
</dbReference>